<dbReference type="InterPro" id="IPR000878">
    <property type="entry name" value="4pyrrol_Mease"/>
</dbReference>
<dbReference type="RefSeq" id="WP_171976722.1">
    <property type="nucleotide sequence ID" value="NZ_CAWOXK010000001.1"/>
</dbReference>
<dbReference type="EMBL" id="CP030118">
    <property type="protein sequence ID" value="QDL09546.1"/>
    <property type="molecule type" value="Genomic_DNA"/>
</dbReference>
<dbReference type="PANTHER" id="PTHR47036">
    <property type="entry name" value="COBALT-FACTOR III C(17)-METHYLTRANSFERASE-RELATED"/>
    <property type="match status" value="1"/>
</dbReference>
<keyword evidence="5" id="KW-0949">S-adenosyl-L-methionine</keyword>
<dbReference type="AlphaFoldDB" id="A0A856MKU0"/>
<dbReference type="Gene3D" id="3.40.50.11220">
    <property type="match status" value="1"/>
</dbReference>
<dbReference type="GO" id="GO:0030789">
    <property type="term" value="F:precorrin-3B C17-methyltransferase activity"/>
    <property type="evidence" value="ECO:0007669"/>
    <property type="project" value="UniProtKB-EC"/>
</dbReference>
<keyword evidence="2" id="KW-0169">Cobalamin biosynthesis</keyword>
<dbReference type="Pfam" id="PF00590">
    <property type="entry name" value="TP_methylase"/>
    <property type="match status" value="1"/>
</dbReference>
<dbReference type="SUPFAM" id="SSF159672">
    <property type="entry name" value="CbiG N-terminal domain-like"/>
    <property type="match status" value="1"/>
</dbReference>
<evidence type="ECO:0000259" key="7">
    <source>
        <dbReference type="Pfam" id="PF01890"/>
    </source>
</evidence>
<dbReference type="NCBIfam" id="TIGR01466">
    <property type="entry name" value="cobJ_cbiH"/>
    <property type="match status" value="1"/>
</dbReference>
<feature type="domain" description="Tetrapyrrole methylase" evidence="6">
    <location>
        <begin position="352"/>
        <end position="563"/>
    </location>
</feature>
<accession>A0A856MKU0</accession>
<reference evidence="9 10" key="1">
    <citation type="submission" date="2018-06" db="EMBL/GenBank/DDBJ databases">
        <title>Comparative genomics of Brasilonema spp. strains.</title>
        <authorList>
            <person name="Alvarenga D.O."/>
            <person name="Fiore M.F."/>
            <person name="Varani A.M."/>
        </authorList>
    </citation>
    <scope>NUCLEOTIDE SEQUENCE [LARGE SCALE GENOMIC DNA]</scope>
    <source>
        <strain evidence="9 10">CENA114</strain>
    </source>
</reference>
<evidence type="ECO:0000259" key="8">
    <source>
        <dbReference type="Pfam" id="PF11760"/>
    </source>
</evidence>
<dbReference type="GO" id="GO:0009236">
    <property type="term" value="P:cobalamin biosynthetic process"/>
    <property type="evidence" value="ECO:0007669"/>
    <property type="project" value="UniProtKB-UniPathway"/>
</dbReference>
<dbReference type="SUPFAM" id="SSF53790">
    <property type="entry name" value="Tetrapyrrole methylase"/>
    <property type="match status" value="1"/>
</dbReference>
<dbReference type="InterPro" id="IPR006363">
    <property type="entry name" value="Cbl_synth_CobJ/CibH_dom"/>
</dbReference>
<name>A0A856MKU0_9CYAN</name>
<keyword evidence="4 9" id="KW-0808">Transferase</keyword>
<dbReference type="PANTHER" id="PTHR47036:SF1">
    <property type="entry name" value="COBALT-FACTOR III C(17)-METHYLTRANSFERASE-RELATED"/>
    <property type="match status" value="1"/>
</dbReference>
<dbReference type="Gene3D" id="3.30.420.180">
    <property type="entry name" value="CobE/GbiG C-terminal domain"/>
    <property type="match status" value="1"/>
</dbReference>
<keyword evidence="3 9" id="KW-0489">Methyltransferase</keyword>
<evidence type="ECO:0000256" key="5">
    <source>
        <dbReference type="ARBA" id="ARBA00022691"/>
    </source>
</evidence>
<evidence type="ECO:0000256" key="2">
    <source>
        <dbReference type="ARBA" id="ARBA00022573"/>
    </source>
</evidence>
<dbReference type="Proteomes" id="UP000503129">
    <property type="component" value="Chromosome"/>
</dbReference>
<dbReference type="Gene3D" id="3.30.950.10">
    <property type="entry name" value="Methyltransferase, Cobalt-precorrin-4 Transmethylase, Domain 2"/>
    <property type="match status" value="1"/>
</dbReference>
<evidence type="ECO:0000256" key="3">
    <source>
        <dbReference type="ARBA" id="ARBA00022603"/>
    </source>
</evidence>
<dbReference type="Pfam" id="PF11760">
    <property type="entry name" value="CbiG_N"/>
    <property type="match status" value="1"/>
</dbReference>
<evidence type="ECO:0000256" key="1">
    <source>
        <dbReference type="ARBA" id="ARBA00004953"/>
    </source>
</evidence>
<proteinExistence type="predicted"/>
<dbReference type="InterPro" id="IPR014777">
    <property type="entry name" value="4pyrrole_Mease_sub1"/>
</dbReference>
<dbReference type="InterPro" id="IPR021744">
    <property type="entry name" value="CbiG_N"/>
</dbReference>
<feature type="domain" description="Cobalamin synthesis G N-terminal" evidence="8">
    <location>
        <begin position="51"/>
        <end position="130"/>
    </location>
</feature>
<gene>
    <name evidence="9" type="primary">cobJ</name>
    <name evidence="9" type="ORF">DP114_18075</name>
</gene>
<comment type="pathway">
    <text evidence="1">Cofactor biosynthesis; adenosylcobalamin biosynthesis.</text>
</comment>
<dbReference type="Pfam" id="PF01890">
    <property type="entry name" value="CbiG_C"/>
    <property type="match status" value="1"/>
</dbReference>
<evidence type="ECO:0000259" key="6">
    <source>
        <dbReference type="Pfam" id="PF00590"/>
    </source>
</evidence>
<dbReference type="InterPro" id="IPR002750">
    <property type="entry name" value="CobE/GbiG_C"/>
</dbReference>
<dbReference type="KEGG" id="bsen:DP114_18075"/>
<dbReference type="SUPFAM" id="SSF159664">
    <property type="entry name" value="CobE/GbiG C-terminal domain-like"/>
    <property type="match status" value="1"/>
</dbReference>
<dbReference type="CDD" id="cd11646">
    <property type="entry name" value="Precorrin_3B_C17_MT"/>
    <property type="match status" value="1"/>
</dbReference>
<dbReference type="InterPro" id="IPR035996">
    <property type="entry name" value="4pyrrol_Methylase_sf"/>
</dbReference>
<feature type="domain" description="CobE/GbiG C-terminal" evidence="7">
    <location>
        <begin position="230"/>
        <end position="333"/>
    </location>
</feature>
<dbReference type="InterPro" id="IPR051810">
    <property type="entry name" value="Precorrin_MeTrfase"/>
</dbReference>
<dbReference type="InterPro" id="IPR036518">
    <property type="entry name" value="CobE/GbiG_C_sf"/>
</dbReference>
<dbReference type="GO" id="GO:0032259">
    <property type="term" value="P:methylation"/>
    <property type="evidence" value="ECO:0007669"/>
    <property type="project" value="UniProtKB-KW"/>
</dbReference>
<dbReference type="Gene3D" id="3.40.1010.10">
    <property type="entry name" value="Cobalt-precorrin-4 Transmethylase, Domain 1"/>
    <property type="match status" value="1"/>
</dbReference>
<keyword evidence="10" id="KW-1185">Reference proteome</keyword>
<organism evidence="9 10">
    <name type="scientific">Brasilonema sennae CENA114</name>
    <dbReference type="NCBI Taxonomy" id="415709"/>
    <lineage>
        <taxon>Bacteria</taxon>
        <taxon>Bacillati</taxon>
        <taxon>Cyanobacteriota</taxon>
        <taxon>Cyanophyceae</taxon>
        <taxon>Nostocales</taxon>
        <taxon>Scytonemataceae</taxon>
        <taxon>Brasilonema</taxon>
        <taxon>Bromeliae group (in: Brasilonema)</taxon>
    </lineage>
</organism>
<dbReference type="EC" id="2.1.1.131" evidence="9"/>
<evidence type="ECO:0000256" key="4">
    <source>
        <dbReference type="ARBA" id="ARBA00022679"/>
    </source>
</evidence>
<sequence>MTKIPPAVIILGNNSIPVAKKIISVLPGAQLYGLAGRTYDVDVSFTEFGTTLRELFAHGTPIIGICATGILIRTLAPLLANKREEPPVLAVAEDGSAVVPLLGGLNGVNSLARQIAVVLNVKPAITTTGDIRFGIALEDPPLGYRLANPDDAKSFMSDLLAGNSVRLEGSAPWLKNSALPIAEDATRVIQITEKQVVSISTRLVYHPATVAIGVTFVNPSLPKGERGSSEEIAFVQQMLVDAELASASVAGVFASTVDAANPVLQEIADALNVPIRFFTPDEIVGVMSQNNTVDVARLQQGAEPLRAIALALTASSGQLVMQRQTSDFSCAIAIALSPSPININTTGRPRGRLVVIGTGPGGSNWMSPEVKDVLRNATDLVGYSTYLELVGSLGKDKRWHESDNREEIARARVALDLAAEGRFVAVVSSGDPGIYAMAAAVFEVLEKEAKPEWQGIEIQVAPGISAMQAAAAKIGAPLGHDFCTISLSDILKPWSIIEQRITAAAQADFVIAFYNPVSKQRTWQLAEAKNILLRYRHPDTPVVLARNLGRNGESVQVCTLENLVPELADMRTVILVGSSKTQTITRCDGSVWVYTPRRYDEDKIL</sequence>
<dbReference type="InterPro" id="IPR038029">
    <property type="entry name" value="GbiG_N_sf"/>
</dbReference>
<protein>
    <submittedName>
        <fullName evidence="9">Precorrin-3B C(17)-methyltransferase</fullName>
        <ecNumber evidence="9">2.1.1.131</ecNumber>
    </submittedName>
</protein>
<evidence type="ECO:0000313" key="9">
    <source>
        <dbReference type="EMBL" id="QDL09546.1"/>
    </source>
</evidence>
<dbReference type="UniPathway" id="UPA00148"/>
<dbReference type="InterPro" id="IPR014776">
    <property type="entry name" value="4pyrrole_Mease_sub2"/>
</dbReference>
<evidence type="ECO:0000313" key="10">
    <source>
        <dbReference type="Proteomes" id="UP000503129"/>
    </source>
</evidence>